<evidence type="ECO:0000313" key="3">
    <source>
        <dbReference type="EMBL" id="KAK1625131.1"/>
    </source>
</evidence>
<comment type="caution">
    <text evidence="3">The sequence shown here is derived from an EMBL/GenBank/DDBJ whole genome shotgun (WGS) entry which is preliminary data.</text>
</comment>
<dbReference type="AlphaFoldDB" id="A0AAI9ZKU8"/>
<accession>A0AAI9ZKU8</accession>
<feature type="transmembrane region" description="Helical" evidence="2">
    <location>
        <begin position="54"/>
        <end position="72"/>
    </location>
</feature>
<name>A0AAI9ZKU8_9PEZI</name>
<sequence length="93" mass="11093">MTNSASSFNEVSQRPRQQSRDEPQSFLLVFSLMDDTTIALSMLLLFFIQTFFLSHLFPWVFLSNLLFCFCFFRPYRKSLIHKGHHVKNHCFPR</sequence>
<feature type="region of interest" description="Disordered" evidence="1">
    <location>
        <begin position="1"/>
        <end position="21"/>
    </location>
</feature>
<keyword evidence="2" id="KW-1133">Transmembrane helix</keyword>
<dbReference type="RefSeq" id="XP_060441126.1">
    <property type="nucleotide sequence ID" value="XM_060596559.1"/>
</dbReference>
<proteinExistence type="predicted"/>
<dbReference type="GeneID" id="85481421"/>
<evidence type="ECO:0000256" key="2">
    <source>
        <dbReference type="SAM" id="Phobius"/>
    </source>
</evidence>
<evidence type="ECO:0000313" key="4">
    <source>
        <dbReference type="Proteomes" id="UP001243989"/>
    </source>
</evidence>
<reference evidence="3" key="1">
    <citation type="submission" date="2021-06" db="EMBL/GenBank/DDBJ databases">
        <title>Comparative genomics, transcriptomics and evolutionary studies reveal genomic signatures of adaptation to plant cell wall in hemibiotrophic fungi.</title>
        <authorList>
            <consortium name="DOE Joint Genome Institute"/>
            <person name="Baroncelli R."/>
            <person name="Diaz J.F."/>
            <person name="Benocci T."/>
            <person name="Peng M."/>
            <person name="Battaglia E."/>
            <person name="Haridas S."/>
            <person name="Andreopoulos W."/>
            <person name="Labutti K."/>
            <person name="Pangilinan J."/>
            <person name="Floch G.L."/>
            <person name="Makela M.R."/>
            <person name="Henrissat B."/>
            <person name="Grigoriev I.V."/>
            <person name="Crouch J.A."/>
            <person name="De Vries R.P."/>
            <person name="Sukno S.A."/>
            <person name="Thon M.R."/>
        </authorList>
    </citation>
    <scope>NUCLEOTIDE SEQUENCE</scope>
    <source>
        <strain evidence="3">CBS 102054</strain>
    </source>
</reference>
<feature type="transmembrane region" description="Helical" evidence="2">
    <location>
        <begin position="26"/>
        <end position="48"/>
    </location>
</feature>
<keyword evidence="4" id="KW-1185">Reference proteome</keyword>
<feature type="compositionally biased region" description="Polar residues" evidence="1">
    <location>
        <begin position="1"/>
        <end position="16"/>
    </location>
</feature>
<protein>
    <submittedName>
        <fullName evidence="3">Uncharacterized protein</fullName>
    </submittedName>
</protein>
<keyword evidence="2" id="KW-0812">Transmembrane</keyword>
<organism evidence="3 4">
    <name type="scientific">Colletotrichum phormii</name>
    <dbReference type="NCBI Taxonomy" id="359342"/>
    <lineage>
        <taxon>Eukaryota</taxon>
        <taxon>Fungi</taxon>
        <taxon>Dikarya</taxon>
        <taxon>Ascomycota</taxon>
        <taxon>Pezizomycotina</taxon>
        <taxon>Sordariomycetes</taxon>
        <taxon>Hypocreomycetidae</taxon>
        <taxon>Glomerellales</taxon>
        <taxon>Glomerellaceae</taxon>
        <taxon>Colletotrichum</taxon>
        <taxon>Colletotrichum acutatum species complex</taxon>
    </lineage>
</organism>
<evidence type="ECO:0000256" key="1">
    <source>
        <dbReference type="SAM" id="MobiDB-lite"/>
    </source>
</evidence>
<keyword evidence="2" id="KW-0472">Membrane</keyword>
<dbReference type="EMBL" id="JAHMHQ010000021">
    <property type="protein sequence ID" value="KAK1625131.1"/>
    <property type="molecule type" value="Genomic_DNA"/>
</dbReference>
<gene>
    <name evidence="3" type="ORF">BDP81DRAFT_99314</name>
</gene>
<dbReference type="Proteomes" id="UP001243989">
    <property type="component" value="Unassembled WGS sequence"/>
</dbReference>